<dbReference type="FunFam" id="3.40.50.1440:FF:000023">
    <property type="entry name" value="Cell division protein FtsZ"/>
    <property type="match status" value="1"/>
</dbReference>
<keyword evidence="16" id="KW-1185">Reference proteome</keyword>
<feature type="binding site" evidence="9">
    <location>
        <begin position="108"/>
        <end position="110"/>
    </location>
    <ligand>
        <name>GTP</name>
        <dbReference type="ChEBI" id="CHEBI:37565"/>
    </ligand>
</feature>
<dbReference type="NCBIfam" id="TIGR00065">
    <property type="entry name" value="ftsZ"/>
    <property type="match status" value="1"/>
</dbReference>
<reference evidence="15" key="1">
    <citation type="submission" date="2020-06" db="EMBL/GenBank/DDBJ databases">
        <title>Insight into the genomes of haloalkaliphilic bacilli from Kenyan soda lakes.</title>
        <authorList>
            <person name="Mwirichia R."/>
            <person name="Villamizar G.C."/>
            <person name="Poehlein A."/>
            <person name="Mugweru J."/>
            <person name="Kipnyargis A."/>
            <person name="Kiplimo D."/>
            <person name="Orwa P."/>
            <person name="Daniel R."/>
        </authorList>
    </citation>
    <scope>NUCLEOTIDE SEQUENCE</scope>
    <source>
        <strain evidence="15">B1096_S55</strain>
    </source>
</reference>
<evidence type="ECO:0000256" key="9">
    <source>
        <dbReference type="HAMAP-Rule" id="MF_00909"/>
    </source>
</evidence>
<dbReference type="GO" id="GO:0051258">
    <property type="term" value="P:protein polymerization"/>
    <property type="evidence" value="ECO:0007669"/>
    <property type="project" value="UniProtKB-UniRule"/>
</dbReference>
<keyword evidence="5 9" id="KW-0342">GTP-binding</keyword>
<feature type="domain" description="Tubulin/FtsZ 2-layer sandwich" evidence="14">
    <location>
        <begin position="207"/>
        <end position="324"/>
    </location>
</feature>
<evidence type="ECO:0000256" key="12">
    <source>
        <dbReference type="SAM" id="MobiDB-lite"/>
    </source>
</evidence>
<evidence type="ECO:0000256" key="6">
    <source>
        <dbReference type="ARBA" id="ARBA00023210"/>
    </source>
</evidence>
<comment type="similarity">
    <text evidence="1 9 11">Belongs to the FtsZ family.</text>
</comment>
<dbReference type="GO" id="GO:0030428">
    <property type="term" value="C:cell septum"/>
    <property type="evidence" value="ECO:0007669"/>
    <property type="project" value="UniProtKB-ARBA"/>
</dbReference>
<dbReference type="InterPro" id="IPR037103">
    <property type="entry name" value="Tubulin/FtsZ-like_C"/>
</dbReference>
<accession>A0A9Q4B047</accession>
<feature type="binding site" evidence="9">
    <location>
        <position position="187"/>
    </location>
    <ligand>
        <name>GTP</name>
        <dbReference type="ChEBI" id="CHEBI:37565"/>
    </ligand>
</feature>
<dbReference type="SMART" id="SM00864">
    <property type="entry name" value="Tubulin"/>
    <property type="match status" value="1"/>
</dbReference>
<keyword evidence="7 9" id="KW-0131">Cell cycle</keyword>
<comment type="subcellular location">
    <subcellularLocation>
        <location evidence="9">Cytoplasm</location>
    </subcellularLocation>
    <text evidence="9">Assembles at midcell at the inner surface of the cytoplasmic membrane.</text>
</comment>
<evidence type="ECO:0000256" key="10">
    <source>
        <dbReference type="NCBIfam" id="TIGR00065"/>
    </source>
</evidence>
<dbReference type="RefSeq" id="WP_257820694.1">
    <property type="nucleotide sequence ID" value="NZ_JABXYM010000001.1"/>
</dbReference>
<evidence type="ECO:0000259" key="13">
    <source>
        <dbReference type="SMART" id="SM00864"/>
    </source>
</evidence>
<proteinExistence type="inferred from homology"/>
<dbReference type="Gene3D" id="3.30.1330.20">
    <property type="entry name" value="Tubulin/FtsZ, C-terminal domain"/>
    <property type="match status" value="1"/>
</dbReference>
<evidence type="ECO:0000313" key="15">
    <source>
        <dbReference type="EMBL" id="MCR6095953.1"/>
    </source>
</evidence>
<dbReference type="SMART" id="SM00865">
    <property type="entry name" value="Tubulin_C"/>
    <property type="match status" value="1"/>
</dbReference>
<dbReference type="InterPro" id="IPR003008">
    <property type="entry name" value="Tubulin_FtsZ_GTPase"/>
</dbReference>
<dbReference type="SUPFAM" id="SSF52490">
    <property type="entry name" value="Tubulin nucleotide-binding domain-like"/>
    <property type="match status" value="1"/>
</dbReference>
<dbReference type="InterPro" id="IPR036525">
    <property type="entry name" value="Tubulin/FtsZ_GTPase_sf"/>
</dbReference>
<organism evidence="15 16">
    <name type="scientific">Salipaludibacillus agaradhaerens</name>
    <name type="common">Bacillus agaradhaerens</name>
    <dbReference type="NCBI Taxonomy" id="76935"/>
    <lineage>
        <taxon>Bacteria</taxon>
        <taxon>Bacillati</taxon>
        <taxon>Bacillota</taxon>
        <taxon>Bacilli</taxon>
        <taxon>Bacillales</taxon>
        <taxon>Bacillaceae</taxon>
    </lineage>
</organism>
<dbReference type="PROSITE" id="PS01134">
    <property type="entry name" value="FTSZ_1"/>
    <property type="match status" value="1"/>
</dbReference>
<dbReference type="HAMAP" id="MF_00909">
    <property type="entry name" value="FtsZ"/>
    <property type="match status" value="1"/>
</dbReference>
<feature type="binding site" evidence="9">
    <location>
        <begin position="21"/>
        <end position="25"/>
    </location>
    <ligand>
        <name>GTP</name>
        <dbReference type="ChEBI" id="CHEBI:37565"/>
    </ligand>
</feature>
<evidence type="ECO:0000256" key="8">
    <source>
        <dbReference type="ARBA" id="ARBA00055345"/>
    </source>
</evidence>
<gene>
    <name evidence="9 15" type="primary">ftsZ</name>
    <name evidence="15" type="ORF">HXA33_05290</name>
</gene>
<dbReference type="InterPro" id="IPR024757">
    <property type="entry name" value="FtsZ_C"/>
</dbReference>
<dbReference type="PRINTS" id="PR00423">
    <property type="entry name" value="CELLDVISFTSZ"/>
</dbReference>
<dbReference type="FunFam" id="3.30.1330.20:FF:000005">
    <property type="entry name" value="Cell division protein FtsZ"/>
    <property type="match status" value="1"/>
</dbReference>
<dbReference type="GO" id="GO:0003924">
    <property type="term" value="F:GTPase activity"/>
    <property type="evidence" value="ECO:0007669"/>
    <property type="project" value="UniProtKB-UniRule"/>
</dbReference>
<feature type="compositionally biased region" description="Polar residues" evidence="12">
    <location>
        <begin position="319"/>
        <end position="342"/>
    </location>
</feature>
<protein>
    <recommendedName>
        <fullName evidence="9 10">Cell division protein FtsZ</fullName>
    </recommendedName>
</protein>
<sequence length="385" mass="40856">MLDFEMDMEQLAKIKVIGVGGGGSNAVNRMIENGLQGVDFIAVNTDAQALHLSKAEEKLQLGGKLTRGLGAGANPEIGKKAAEESREHLEEQLNGADMVFITAGMGGGTGTGAAPVIAEIAKEAGALTVGVVTRPFTFEGRKRMMQAANGIAALKDKVDTLIVIPNDRLLEIVDKNTPMLEAFREADNVLRQGVQGISDLIATPGLINLDFADVKAIMSEKGSALMGIGVATGESRAAEAAKKAISSPLLETSIDGAQGILMNITGGTNLSLFEVHEAAEIVSSASDSEVNMIFGSVINENLKDEIVVTVIATGFDGQQNEQAQSQRSTINQQRQAPSQGSTTRKEAASSQQQEQQKPSAKQQQPTEEEMDTLDIPTFLRNRRNR</sequence>
<dbReference type="AlphaFoldDB" id="A0A9Q4B047"/>
<dbReference type="PANTHER" id="PTHR30314">
    <property type="entry name" value="CELL DIVISION PROTEIN FTSZ-RELATED"/>
    <property type="match status" value="1"/>
</dbReference>
<name>A0A9Q4B047_SALAG</name>
<dbReference type="InterPro" id="IPR018316">
    <property type="entry name" value="Tubulin/FtsZ_2-layer-sand-dom"/>
</dbReference>
<evidence type="ECO:0000256" key="1">
    <source>
        <dbReference type="ARBA" id="ARBA00009690"/>
    </source>
</evidence>
<dbReference type="InterPro" id="IPR000158">
    <property type="entry name" value="Cell_div_FtsZ"/>
</dbReference>
<comment type="subunit">
    <text evidence="9">Homodimer. Polymerizes to form a dynamic ring structure in a strictly GTP-dependent manner. Interacts directly with several other division proteins.</text>
</comment>
<dbReference type="GO" id="GO:0005737">
    <property type="term" value="C:cytoplasm"/>
    <property type="evidence" value="ECO:0007669"/>
    <property type="project" value="UniProtKB-SubCell"/>
</dbReference>
<evidence type="ECO:0000256" key="7">
    <source>
        <dbReference type="ARBA" id="ARBA00023306"/>
    </source>
</evidence>
<dbReference type="GO" id="GO:0043093">
    <property type="term" value="P:FtsZ-dependent cytokinesis"/>
    <property type="evidence" value="ECO:0007669"/>
    <property type="project" value="UniProtKB-UniRule"/>
</dbReference>
<dbReference type="GO" id="GO:0005525">
    <property type="term" value="F:GTP binding"/>
    <property type="evidence" value="ECO:0007669"/>
    <property type="project" value="UniProtKB-UniRule"/>
</dbReference>
<evidence type="ECO:0000256" key="3">
    <source>
        <dbReference type="ARBA" id="ARBA00022618"/>
    </source>
</evidence>
<dbReference type="GO" id="GO:0000917">
    <property type="term" value="P:division septum assembly"/>
    <property type="evidence" value="ECO:0007669"/>
    <property type="project" value="UniProtKB-KW"/>
</dbReference>
<feature type="domain" description="Tubulin/FtsZ GTPase" evidence="13">
    <location>
        <begin position="13"/>
        <end position="205"/>
    </location>
</feature>
<dbReference type="PROSITE" id="PS01135">
    <property type="entry name" value="FTSZ_2"/>
    <property type="match status" value="1"/>
</dbReference>
<dbReference type="EMBL" id="JABXYM010000001">
    <property type="protein sequence ID" value="MCR6095953.1"/>
    <property type="molecule type" value="Genomic_DNA"/>
</dbReference>
<dbReference type="Pfam" id="PF12327">
    <property type="entry name" value="FtsZ_C"/>
    <property type="match status" value="1"/>
</dbReference>
<comment type="caution">
    <text evidence="15">The sequence shown here is derived from an EMBL/GenBank/DDBJ whole genome shotgun (WGS) entry which is preliminary data.</text>
</comment>
<dbReference type="InterPro" id="IPR020805">
    <property type="entry name" value="Cell_div_FtsZ_CS"/>
</dbReference>
<feature type="binding site" evidence="9">
    <location>
        <position position="139"/>
    </location>
    <ligand>
        <name>GTP</name>
        <dbReference type="ChEBI" id="CHEBI:37565"/>
    </ligand>
</feature>
<dbReference type="InterPro" id="IPR045061">
    <property type="entry name" value="FtsZ/CetZ"/>
</dbReference>
<evidence type="ECO:0000256" key="2">
    <source>
        <dbReference type="ARBA" id="ARBA00022490"/>
    </source>
</evidence>
<feature type="compositionally biased region" description="Low complexity" evidence="12">
    <location>
        <begin position="348"/>
        <end position="365"/>
    </location>
</feature>
<dbReference type="Gene3D" id="3.40.50.1440">
    <property type="entry name" value="Tubulin/FtsZ, GTPase domain"/>
    <property type="match status" value="1"/>
</dbReference>
<evidence type="ECO:0000256" key="4">
    <source>
        <dbReference type="ARBA" id="ARBA00022741"/>
    </source>
</evidence>
<dbReference type="Proteomes" id="UP001057753">
    <property type="component" value="Unassembled WGS sequence"/>
</dbReference>
<dbReference type="CDD" id="cd02201">
    <property type="entry name" value="FtsZ_type1"/>
    <property type="match status" value="1"/>
</dbReference>
<comment type="function">
    <text evidence="8 9 11">Essential cell division protein that forms a contractile ring structure (Z ring) at the future cell division site. The regulation of the ring assembly controls the timing and the location of cell division. One of the functions of the FtsZ ring is to recruit other cell division proteins to the septum to produce a new cell wall between the dividing cells. Binds GTP and shows GTPase activity.</text>
</comment>
<evidence type="ECO:0000259" key="14">
    <source>
        <dbReference type="SMART" id="SM00865"/>
    </source>
</evidence>
<keyword evidence="4 9" id="KW-0547">Nucleotide-binding</keyword>
<evidence type="ECO:0000256" key="11">
    <source>
        <dbReference type="RuleBase" id="RU000631"/>
    </source>
</evidence>
<dbReference type="GO" id="GO:0032153">
    <property type="term" value="C:cell division site"/>
    <property type="evidence" value="ECO:0007669"/>
    <property type="project" value="UniProtKB-UniRule"/>
</dbReference>
<keyword evidence="2 9" id="KW-0963">Cytoplasm</keyword>
<evidence type="ECO:0000256" key="5">
    <source>
        <dbReference type="ARBA" id="ARBA00023134"/>
    </source>
</evidence>
<keyword evidence="6 9" id="KW-0717">Septation</keyword>
<dbReference type="InterPro" id="IPR008280">
    <property type="entry name" value="Tub_FtsZ_C"/>
</dbReference>
<dbReference type="Pfam" id="PF00091">
    <property type="entry name" value="Tubulin"/>
    <property type="match status" value="1"/>
</dbReference>
<dbReference type="PANTHER" id="PTHR30314:SF3">
    <property type="entry name" value="MITOCHONDRIAL DIVISION PROTEIN FSZA"/>
    <property type="match status" value="1"/>
</dbReference>
<dbReference type="SUPFAM" id="SSF55307">
    <property type="entry name" value="Tubulin C-terminal domain-like"/>
    <property type="match status" value="1"/>
</dbReference>
<evidence type="ECO:0000313" key="16">
    <source>
        <dbReference type="Proteomes" id="UP001057753"/>
    </source>
</evidence>
<feature type="binding site" evidence="9">
    <location>
        <position position="143"/>
    </location>
    <ligand>
        <name>GTP</name>
        <dbReference type="ChEBI" id="CHEBI:37565"/>
    </ligand>
</feature>
<feature type="region of interest" description="Disordered" evidence="12">
    <location>
        <begin position="319"/>
        <end position="385"/>
    </location>
</feature>
<keyword evidence="3 9" id="KW-0132">Cell division</keyword>